<protein>
    <submittedName>
        <fullName evidence="1">Uncharacterized protein</fullName>
    </submittedName>
</protein>
<evidence type="ECO:0000313" key="2">
    <source>
        <dbReference type="Proteomes" id="UP001314170"/>
    </source>
</evidence>
<feature type="non-terminal residue" evidence="1">
    <location>
        <position position="1"/>
    </location>
</feature>
<name>A0AAV1R6B4_9ROSI</name>
<reference evidence="1 2" key="1">
    <citation type="submission" date="2024-01" db="EMBL/GenBank/DDBJ databases">
        <authorList>
            <person name="Waweru B."/>
        </authorList>
    </citation>
    <scope>NUCLEOTIDE SEQUENCE [LARGE SCALE GENOMIC DNA]</scope>
</reference>
<evidence type="ECO:0000313" key="1">
    <source>
        <dbReference type="EMBL" id="CAK7327876.1"/>
    </source>
</evidence>
<comment type="caution">
    <text evidence="1">The sequence shown here is derived from an EMBL/GenBank/DDBJ whole genome shotgun (WGS) entry which is preliminary data.</text>
</comment>
<dbReference type="AlphaFoldDB" id="A0AAV1R6B4"/>
<keyword evidence="2" id="KW-1185">Reference proteome</keyword>
<organism evidence="1 2">
    <name type="scientific">Dovyalis caffra</name>
    <dbReference type="NCBI Taxonomy" id="77055"/>
    <lineage>
        <taxon>Eukaryota</taxon>
        <taxon>Viridiplantae</taxon>
        <taxon>Streptophyta</taxon>
        <taxon>Embryophyta</taxon>
        <taxon>Tracheophyta</taxon>
        <taxon>Spermatophyta</taxon>
        <taxon>Magnoliopsida</taxon>
        <taxon>eudicotyledons</taxon>
        <taxon>Gunneridae</taxon>
        <taxon>Pentapetalae</taxon>
        <taxon>rosids</taxon>
        <taxon>fabids</taxon>
        <taxon>Malpighiales</taxon>
        <taxon>Salicaceae</taxon>
        <taxon>Flacourtieae</taxon>
        <taxon>Dovyalis</taxon>
    </lineage>
</organism>
<dbReference type="EMBL" id="CAWUPB010000870">
    <property type="protein sequence ID" value="CAK7327876.1"/>
    <property type="molecule type" value="Genomic_DNA"/>
</dbReference>
<proteinExistence type="predicted"/>
<accession>A0AAV1R6B4</accession>
<dbReference type="Proteomes" id="UP001314170">
    <property type="component" value="Unassembled WGS sequence"/>
</dbReference>
<sequence length="53" mass="5948">MDAMASLIASGSDQQLFLKHKKMMAKLVANAVAVVSPNRMLWMEVVFLMFLFS</sequence>
<gene>
    <name evidence="1" type="ORF">DCAF_LOCUS5594</name>
</gene>